<keyword evidence="17" id="KW-1185">Reference proteome</keyword>
<evidence type="ECO:0000256" key="14">
    <source>
        <dbReference type="SAM" id="Phobius"/>
    </source>
</evidence>
<evidence type="ECO:0000256" key="12">
    <source>
        <dbReference type="ARBA" id="ARBA00022932"/>
    </source>
</evidence>
<dbReference type="SUPFAM" id="SSF53098">
    <property type="entry name" value="Ribonuclease H-like"/>
    <property type="match status" value="1"/>
</dbReference>
<evidence type="ECO:0000256" key="9">
    <source>
        <dbReference type="ARBA" id="ARBA00022801"/>
    </source>
</evidence>
<keyword evidence="12" id="KW-0239">DNA-directed DNA polymerase</keyword>
<dbReference type="GO" id="GO:0005829">
    <property type="term" value="C:cytosol"/>
    <property type="evidence" value="ECO:0007669"/>
    <property type="project" value="TreeGrafter"/>
</dbReference>
<evidence type="ECO:0000256" key="11">
    <source>
        <dbReference type="ARBA" id="ARBA00022842"/>
    </source>
</evidence>
<evidence type="ECO:0000256" key="13">
    <source>
        <dbReference type="ARBA" id="ARBA00023211"/>
    </source>
</evidence>
<dbReference type="GO" id="GO:0003887">
    <property type="term" value="F:DNA-directed DNA polymerase activity"/>
    <property type="evidence" value="ECO:0007669"/>
    <property type="project" value="UniProtKB-KW"/>
</dbReference>
<organism evidence="16 17">
    <name type="scientific">Oedothorax gibbosus</name>
    <dbReference type="NCBI Taxonomy" id="931172"/>
    <lineage>
        <taxon>Eukaryota</taxon>
        <taxon>Metazoa</taxon>
        <taxon>Ecdysozoa</taxon>
        <taxon>Arthropoda</taxon>
        <taxon>Chelicerata</taxon>
        <taxon>Arachnida</taxon>
        <taxon>Araneae</taxon>
        <taxon>Araneomorphae</taxon>
        <taxon>Entelegynae</taxon>
        <taxon>Araneoidea</taxon>
        <taxon>Linyphiidae</taxon>
        <taxon>Erigoninae</taxon>
        <taxon>Oedothorax</taxon>
    </lineage>
</organism>
<keyword evidence="4" id="KW-0808">Transferase</keyword>
<dbReference type="InterPro" id="IPR006054">
    <property type="entry name" value="DnaQ"/>
</dbReference>
<dbReference type="AlphaFoldDB" id="A0AAV6TT67"/>
<evidence type="ECO:0000256" key="10">
    <source>
        <dbReference type="ARBA" id="ARBA00022839"/>
    </source>
</evidence>
<keyword evidence="14" id="KW-0812">Transmembrane</keyword>
<keyword evidence="11" id="KW-0460">Magnesium</keyword>
<keyword evidence="7" id="KW-0540">Nuclease</keyword>
<feature type="domain" description="Exonuclease" evidence="15">
    <location>
        <begin position="5"/>
        <end position="175"/>
    </location>
</feature>
<proteinExistence type="predicted"/>
<keyword evidence="8" id="KW-0479">Metal-binding</keyword>
<dbReference type="InterPro" id="IPR006309">
    <property type="entry name" value="DnaQ_proteo"/>
</dbReference>
<dbReference type="EMBL" id="JAFNEN010001180">
    <property type="protein sequence ID" value="KAG8174605.1"/>
    <property type="molecule type" value="Genomic_DNA"/>
</dbReference>
<dbReference type="InterPro" id="IPR036397">
    <property type="entry name" value="RNaseH_sf"/>
</dbReference>
<dbReference type="PANTHER" id="PTHR30231">
    <property type="entry name" value="DNA POLYMERASE III SUBUNIT EPSILON"/>
    <property type="match status" value="1"/>
</dbReference>
<evidence type="ECO:0000313" key="17">
    <source>
        <dbReference type="Proteomes" id="UP000827092"/>
    </source>
</evidence>
<dbReference type="Proteomes" id="UP000827092">
    <property type="component" value="Unassembled WGS sequence"/>
</dbReference>
<dbReference type="Pfam" id="PF00929">
    <property type="entry name" value="RNase_T"/>
    <property type="match status" value="1"/>
</dbReference>
<keyword evidence="13" id="KW-0464">Manganese</keyword>
<dbReference type="NCBIfam" id="NF004316">
    <property type="entry name" value="PRK05711.1"/>
    <property type="match status" value="1"/>
</dbReference>
<evidence type="ECO:0000256" key="2">
    <source>
        <dbReference type="ARBA" id="ARBA00001946"/>
    </source>
</evidence>
<evidence type="ECO:0000256" key="3">
    <source>
        <dbReference type="ARBA" id="ARBA00020352"/>
    </source>
</evidence>
<accession>A0AAV6TT67</accession>
<comment type="cofactor">
    <cofactor evidence="1">
        <name>Mn(2+)</name>
        <dbReference type="ChEBI" id="CHEBI:29035"/>
    </cofactor>
</comment>
<dbReference type="FunFam" id="3.30.420.10:FF:000012">
    <property type="entry name" value="DNA polymerase III subunit epsilon"/>
    <property type="match status" value="1"/>
</dbReference>
<name>A0AAV6TT67_9ARAC</name>
<evidence type="ECO:0000256" key="4">
    <source>
        <dbReference type="ARBA" id="ARBA00022679"/>
    </source>
</evidence>
<keyword evidence="14" id="KW-0472">Membrane</keyword>
<evidence type="ECO:0000256" key="1">
    <source>
        <dbReference type="ARBA" id="ARBA00001936"/>
    </source>
</evidence>
<dbReference type="SMART" id="SM00479">
    <property type="entry name" value="EXOIII"/>
    <property type="match status" value="1"/>
</dbReference>
<comment type="cofactor">
    <cofactor evidence="2">
        <name>Mg(2+)</name>
        <dbReference type="ChEBI" id="CHEBI:18420"/>
    </cofactor>
</comment>
<keyword evidence="14" id="KW-1133">Transmembrane helix</keyword>
<dbReference type="GO" id="GO:0045004">
    <property type="term" value="P:DNA replication proofreading"/>
    <property type="evidence" value="ECO:0007669"/>
    <property type="project" value="TreeGrafter"/>
</dbReference>
<evidence type="ECO:0000259" key="15">
    <source>
        <dbReference type="SMART" id="SM00479"/>
    </source>
</evidence>
<comment type="caution">
    <text evidence="16">The sequence shown here is derived from an EMBL/GenBank/DDBJ whole genome shotgun (WGS) entry which is preliminary data.</text>
</comment>
<keyword evidence="6" id="KW-0235">DNA replication</keyword>
<dbReference type="SUPFAM" id="SSF52047">
    <property type="entry name" value="RNI-like"/>
    <property type="match status" value="1"/>
</dbReference>
<dbReference type="InterPro" id="IPR012337">
    <property type="entry name" value="RNaseH-like_sf"/>
</dbReference>
<dbReference type="InterPro" id="IPR013520">
    <property type="entry name" value="Ribonucl_H"/>
</dbReference>
<evidence type="ECO:0000256" key="5">
    <source>
        <dbReference type="ARBA" id="ARBA00022695"/>
    </source>
</evidence>
<protein>
    <recommendedName>
        <fullName evidence="3">DNA polymerase III subunit epsilon</fullName>
    </recommendedName>
</protein>
<dbReference type="NCBIfam" id="TIGR01406">
    <property type="entry name" value="dnaQ_proteo"/>
    <property type="match status" value="1"/>
</dbReference>
<sequence>MAPSREIILDTETTGIDPKQGHRIIEIGAIEMIDKRMTGKVFHVYVNPQRDVTPQAYRVHGISRDFLKSKPLFANIVHEFLTFVGNSPMVMHNAPFDVKFLNHELALLKRDPLKSNLVVDTLVMARQRFPRVPNNLDALCERFHIDTSTRTLHGALKDALLLAKVYRKMTDEHRTPPFCCGFLDLLLLWVSGSSFVDLVLLWVSGSSFVDLVLLWVSGSSFVDLVLLWVSGSSFVDLVLLWVSGSSFVDLVLLWVSGSSFVDLVLLWVSGSSFVDLVLLWVSGSSFVDLVLLWVSGSSFVDLVLLWVSGSSFVDLVLLWVLDLVCGSSFAVGFGSSLWIYFAVGFWI</sequence>
<keyword evidence="10" id="KW-0269">Exonuclease</keyword>
<evidence type="ECO:0000256" key="8">
    <source>
        <dbReference type="ARBA" id="ARBA00022723"/>
    </source>
</evidence>
<reference evidence="16 17" key="1">
    <citation type="journal article" date="2022" name="Nat. Ecol. Evol.">
        <title>A masculinizing supergene underlies an exaggerated male reproductive morph in a spider.</title>
        <authorList>
            <person name="Hendrickx F."/>
            <person name="De Corte Z."/>
            <person name="Sonet G."/>
            <person name="Van Belleghem S.M."/>
            <person name="Kostlbacher S."/>
            <person name="Vangestel C."/>
        </authorList>
    </citation>
    <scope>NUCLEOTIDE SEQUENCE [LARGE SCALE GENOMIC DNA]</scope>
    <source>
        <strain evidence="16">W744_W776</strain>
    </source>
</reference>
<dbReference type="GO" id="GO:0003677">
    <property type="term" value="F:DNA binding"/>
    <property type="evidence" value="ECO:0007669"/>
    <property type="project" value="InterPro"/>
</dbReference>
<evidence type="ECO:0000256" key="6">
    <source>
        <dbReference type="ARBA" id="ARBA00022705"/>
    </source>
</evidence>
<dbReference type="PANTHER" id="PTHR30231:SF41">
    <property type="entry name" value="DNA POLYMERASE III SUBUNIT EPSILON"/>
    <property type="match status" value="1"/>
</dbReference>
<feature type="transmembrane region" description="Helical" evidence="14">
    <location>
        <begin position="327"/>
        <end position="346"/>
    </location>
</feature>
<evidence type="ECO:0000256" key="7">
    <source>
        <dbReference type="ARBA" id="ARBA00022722"/>
    </source>
</evidence>
<dbReference type="NCBIfam" id="TIGR00573">
    <property type="entry name" value="dnaq"/>
    <property type="match status" value="1"/>
</dbReference>
<dbReference type="Gene3D" id="3.30.420.10">
    <property type="entry name" value="Ribonuclease H-like superfamily/Ribonuclease H"/>
    <property type="match status" value="1"/>
</dbReference>
<keyword evidence="9" id="KW-0378">Hydrolase</keyword>
<gene>
    <name evidence="16" type="ORF">JTE90_000371</name>
</gene>
<keyword evidence="5" id="KW-0548">Nucleotidyltransferase</keyword>
<dbReference type="CDD" id="cd06131">
    <property type="entry name" value="DNA_pol_III_epsilon_Ecoli_like"/>
    <property type="match status" value="1"/>
</dbReference>
<dbReference type="GO" id="GO:0046872">
    <property type="term" value="F:metal ion binding"/>
    <property type="evidence" value="ECO:0007669"/>
    <property type="project" value="UniProtKB-KW"/>
</dbReference>
<dbReference type="GO" id="GO:0008408">
    <property type="term" value="F:3'-5' exonuclease activity"/>
    <property type="evidence" value="ECO:0007669"/>
    <property type="project" value="TreeGrafter"/>
</dbReference>
<evidence type="ECO:0000313" key="16">
    <source>
        <dbReference type="EMBL" id="KAG8174605.1"/>
    </source>
</evidence>